<name>F4GYN5_CELFA</name>
<dbReference type="PANTHER" id="PTHR12526">
    <property type="entry name" value="GLYCOSYLTRANSFERASE"/>
    <property type="match status" value="1"/>
</dbReference>
<proteinExistence type="predicted"/>
<dbReference type="SMR" id="F4GYN5"/>
<dbReference type="EMBL" id="CP002666">
    <property type="protein sequence ID" value="AEE47152.1"/>
    <property type="molecule type" value="Genomic_DNA"/>
</dbReference>
<dbReference type="Pfam" id="PF13692">
    <property type="entry name" value="Glyco_trans_1_4"/>
    <property type="match status" value="1"/>
</dbReference>
<dbReference type="KEGG" id="cfi:Celf_3035"/>
<dbReference type="Proteomes" id="UP000008460">
    <property type="component" value="Chromosome"/>
</dbReference>
<evidence type="ECO:0000313" key="1">
    <source>
        <dbReference type="EMBL" id="AEE47152.1"/>
    </source>
</evidence>
<sequence length="354" mass="38336">MTVSPPAARGSRQTTRTSVEVVFRAERDVASWEARHARGEVPGRWPYGLDLLARPGVDLRTVSLPEPTRADRVRSLVRATVHRPRGHGDVGIAWDENLARRMLVLSPHARMFAGTIWLTDALEIDPSADRVRHALDVLRRMDGVFVNSRAQVEPLQAALGRSGPPVSFFTFGVDHEFFAAQPPAATPLVVSVGGDRDRDPTTLFAALSRVHEARPDVEIVVQNASDVPAPAGVTKIPRLTHAELRDLYARASVVALATRPNLHMSGLTVSLESMSTGRPVVLTATPGHEDYHRDGETALLVPPQEPAELADRVIGLLDAPDDAAALGRRARQAVEDRFTSAHLADGMAQAVGLD</sequence>
<organism evidence="1 2">
    <name type="scientific">Cellulomonas fimi (strain ATCC 484 / DSM 20113 / JCM 1341 / CCUG 24087 / LMG 16345 / NBRC 15513 / NCIMB 8980 / NCTC 7547 / NRS-133)</name>
    <dbReference type="NCBI Taxonomy" id="590998"/>
    <lineage>
        <taxon>Bacteria</taxon>
        <taxon>Bacillati</taxon>
        <taxon>Actinomycetota</taxon>
        <taxon>Actinomycetes</taxon>
        <taxon>Micrococcales</taxon>
        <taxon>Cellulomonadaceae</taxon>
        <taxon>Cellulomonas</taxon>
    </lineage>
</organism>
<dbReference type="PANTHER" id="PTHR12526:SF590">
    <property type="entry name" value="ALPHA-MALTOSE-1-PHOSPHATE SYNTHASE"/>
    <property type="match status" value="1"/>
</dbReference>
<reference evidence="1 2" key="1">
    <citation type="submission" date="2011-04" db="EMBL/GenBank/DDBJ databases">
        <title>Complete sequence of Cellulomonas fimi ATCC 484.</title>
        <authorList>
            <consortium name="US DOE Joint Genome Institute"/>
            <person name="Lucas S."/>
            <person name="Han J."/>
            <person name="Lapidus A."/>
            <person name="Cheng J.-F."/>
            <person name="Goodwin L."/>
            <person name="Pitluck S."/>
            <person name="Peters L."/>
            <person name="Chertkov O."/>
            <person name="Detter J.C."/>
            <person name="Han C."/>
            <person name="Tapia R."/>
            <person name="Land M."/>
            <person name="Hauser L."/>
            <person name="Kyrpides N."/>
            <person name="Ivanova N."/>
            <person name="Ovchinnikova G."/>
            <person name="Pagani I."/>
            <person name="Mead D."/>
            <person name="Brumm P."/>
            <person name="Woyke T."/>
        </authorList>
    </citation>
    <scope>NUCLEOTIDE SEQUENCE [LARGE SCALE GENOMIC DNA]</scope>
    <source>
        <strain evidence="2">ATCC 484 / DSM 20113 / JCM 1341 / NBRC 15513 / NCIMB 8980 / NCTC 7547</strain>
    </source>
</reference>
<dbReference type="RefSeq" id="WP_013772178.1">
    <property type="nucleotide sequence ID" value="NC_015514.1"/>
</dbReference>
<keyword evidence="2" id="KW-1185">Reference proteome</keyword>
<dbReference type="STRING" id="590998.Celf_3035"/>
<dbReference type="HOGENOM" id="CLU_719150_0_0_11"/>
<evidence type="ECO:0000313" key="2">
    <source>
        <dbReference type="Proteomes" id="UP000008460"/>
    </source>
</evidence>
<dbReference type="AlphaFoldDB" id="F4GYN5"/>
<dbReference type="Gene3D" id="3.40.50.2000">
    <property type="entry name" value="Glycogen Phosphorylase B"/>
    <property type="match status" value="2"/>
</dbReference>
<keyword evidence="1" id="KW-0808">Transferase</keyword>
<dbReference type="CDD" id="cd03801">
    <property type="entry name" value="GT4_PimA-like"/>
    <property type="match status" value="1"/>
</dbReference>
<dbReference type="SUPFAM" id="SSF53756">
    <property type="entry name" value="UDP-Glycosyltransferase/glycogen phosphorylase"/>
    <property type="match status" value="1"/>
</dbReference>
<dbReference type="eggNOG" id="COG0438">
    <property type="taxonomic scope" value="Bacteria"/>
</dbReference>
<dbReference type="GO" id="GO:0016757">
    <property type="term" value="F:glycosyltransferase activity"/>
    <property type="evidence" value="ECO:0007669"/>
    <property type="project" value="TreeGrafter"/>
</dbReference>
<gene>
    <name evidence="1" type="ordered locus">Celf_3035</name>
</gene>
<accession>F4GYN5</accession>
<protein>
    <submittedName>
        <fullName evidence="1">Glycosyl transferase group 1</fullName>
    </submittedName>
</protein>